<feature type="transmembrane region" description="Helical" evidence="1">
    <location>
        <begin position="77"/>
        <end position="96"/>
    </location>
</feature>
<organism evidence="2 3">
    <name type="scientific">Corynebacterium evansiae</name>
    <dbReference type="NCBI Taxonomy" id="2913499"/>
    <lineage>
        <taxon>Bacteria</taxon>
        <taxon>Bacillati</taxon>
        <taxon>Actinomycetota</taxon>
        <taxon>Actinomycetes</taxon>
        <taxon>Mycobacteriales</taxon>
        <taxon>Corynebacteriaceae</taxon>
        <taxon>Corynebacterium</taxon>
    </lineage>
</organism>
<dbReference type="RefSeq" id="WP_049050497.1">
    <property type="nucleotide sequence ID" value="NZ_JAKMUT010000002.1"/>
</dbReference>
<keyword evidence="1" id="KW-0812">Transmembrane</keyword>
<reference evidence="2" key="1">
    <citation type="submission" date="2022-02" db="EMBL/GenBank/DDBJ databases">
        <title>Corynebacterium sp. from urogenital microbiome.</title>
        <authorList>
            <person name="Cappelli E.A."/>
            <person name="Ribeiro T.G."/>
            <person name="Peixe L."/>
        </authorList>
    </citation>
    <scope>NUCLEOTIDE SEQUENCE</scope>
    <source>
        <strain evidence="2">C8Ua_174</strain>
    </source>
</reference>
<keyword evidence="1" id="KW-0472">Membrane</keyword>
<evidence type="ECO:0000256" key="1">
    <source>
        <dbReference type="SAM" id="Phobius"/>
    </source>
</evidence>
<proteinExistence type="predicted"/>
<accession>A0A9X3LKP9</accession>
<keyword evidence="3" id="KW-1185">Reference proteome</keyword>
<feature type="transmembrane region" description="Helical" evidence="1">
    <location>
        <begin position="27"/>
        <end position="46"/>
    </location>
</feature>
<feature type="transmembrane region" description="Helical" evidence="1">
    <location>
        <begin position="52"/>
        <end position="70"/>
    </location>
</feature>
<evidence type="ECO:0000313" key="3">
    <source>
        <dbReference type="Proteomes" id="UP001146469"/>
    </source>
</evidence>
<sequence length="124" mass="13179">MAREDYIDLDKSNAQEVELQKIAPRKVSGLSLAALIVGILSIPAAMFPLIGIVVAAVAILVGIASVVIANRRGTQRSYAIIGLVLGVLAMAIAIFFTQVAMKSMEGCEDLRGTEFSDCVKNNQN</sequence>
<dbReference type="AlphaFoldDB" id="A0A9X3LKP9"/>
<protein>
    <submittedName>
        <fullName evidence="2">DUF308 domain-containing protein</fullName>
    </submittedName>
</protein>
<evidence type="ECO:0000313" key="2">
    <source>
        <dbReference type="EMBL" id="MCZ9289169.1"/>
    </source>
</evidence>
<gene>
    <name evidence="2" type="ORF">L8V00_02965</name>
</gene>
<dbReference type="EMBL" id="JAKMUT010000002">
    <property type="protein sequence ID" value="MCZ9289169.1"/>
    <property type="molecule type" value="Genomic_DNA"/>
</dbReference>
<keyword evidence="1" id="KW-1133">Transmembrane helix</keyword>
<comment type="caution">
    <text evidence="2">The sequence shown here is derived from an EMBL/GenBank/DDBJ whole genome shotgun (WGS) entry which is preliminary data.</text>
</comment>
<dbReference type="Proteomes" id="UP001146469">
    <property type="component" value="Unassembled WGS sequence"/>
</dbReference>
<name>A0A9X3LKP9_9CORY</name>